<feature type="transmembrane region" description="Helical" evidence="6">
    <location>
        <begin position="6"/>
        <end position="32"/>
    </location>
</feature>
<name>A0A653C8V0_CALMS</name>
<evidence type="ECO:0008006" key="9">
    <source>
        <dbReference type="Google" id="ProtNLM"/>
    </source>
</evidence>
<feature type="transmembrane region" description="Helical" evidence="6">
    <location>
        <begin position="78"/>
        <end position="98"/>
    </location>
</feature>
<dbReference type="PANTHER" id="PTHR10057">
    <property type="entry name" value="PERIPHERAL-TYPE BENZODIAZEPINE RECEPTOR"/>
    <property type="match status" value="1"/>
</dbReference>
<dbReference type="GO" id="GO:0033013">
    <property type="term" value="P:tetrapyrrole metabolic process"/>
    <property type="evidence" value="ECO:0007669"/>
    <property type="project" value="UniProtKB-ARBA"/>
</dbReference>
<sequence length="217" mass="24478">MIENLLLIAFIILPNLGGIVGGLITIGNLPWYEKLKKPSWRPPNWAFGPIWTAIYSLIGYSSYLIFKSGDWREDTIQKALLVYGTDLLVNWLWTPIFFGVKNIKLALYDIVLLDAITVVNAFLFYQINSTAGYLYIPYLIWLVLATALNYEILRDNPDAQGIKDVETTKAHNSQPCYNCRPQASPNTLQCKHCQPQITPTTSSNINYNDSVSVSVAQ</sequence>
<keyword evidence="3 6" id="KW-0812">Transmembrane</keyword>
<comment type="subcellular location">
    <subcellularLocation>
        <location evidence="1">Membrane</location>
        <topology evidence="1">Multi-pass membrane protein</topology>
    </subcellularLocation>
</comment>
<gene>
    <name evidence="7" type="ORF">CALMAC_LOCUS6867</name>
</gene>
<dbReference type="CDD" id="cd15904">
    <property type="entry name" value="TSPO_MBR"/>
    <property type="match status" value="1"/>
</dbReference>
<keyword evidence="8" id="KW-1185">Reference proteome</keyword>
<dbReference type="AlphaFoldDB" id="A0A653C8V0"/>
<evidence type="ECO:0000256" key="4">
    <source>
        <dbReference type="ARBA" id="ARBA00022989"/>
    </source>
</evidence>
<dbReference type="EMBL" id="CAACVG010007147">
    <property type="protein sequence ID" value="VEN43864.1"/>
    <property type="molecule type" value="Genomic_DNA"/>
</dbReference>
<dbReference type="InterPro" id="IPR004307">
    <property type="entry name" value="TspO_MBR"/>
</dbReference>
<evidence type="ECO:0000256" key="6">
    <source>
        <dbReference type="SAM" id="Phobius"/>
    </source>
</evidence>
<keyword evidence="5 6" id="KW-0472">Membrane</keyword>
<accession>A0A653C8V0</accession>
<feature type="transmembrane region" description="Helical" evidence="6">
    <location>
        <begin position="133"/>
        <end position="153"/>
    </location>
</feature>
<reference evidence="7 8" key="1">
    <citation type="submission" date="2019-01" db="EMBL/GenBank/DDBJ databases">
        <authorList>
            <person name="Sayadi A."/>
        </authorList>
    </citation>
    <scope>NUCLEOTIDE SEQUENCE [LARGE SCALE GENOMIC DNA]</scope>
</reference>
<evidence type="ECO:0000313" key="7">
    <source>
        <dbReference type="EMBL" id="VEN43864.1"/>
    </source>
</evidence>
<evidence type="ECO:0000256" key="2">
    <source>
        <dbReference type="ARBA" id="ARBA00007524"/>
    </source>
</evidence>
<protein>
    <recommendedName>
        <fullName evidence="9">TspO/MBR-related protein</fullName>
    </recommendedName>
</protein>
<keyword evidence="4 6" id="KW-1133">Transmembrane helix</keyword>
<dbReference type="GO" id="GO:0005741">
    <property type="term" value="C:mitochondrial outer membrane"/>
    <property type="evidence" value="ECO:0007669"/>
    <property type="project" value="TreeGrafter"/>
</dbReference>
<evidence type="ECO:0000256" key="1">
    <source>
        <dbReference type="ARBA" id="ARBA00004141"/>
    </source>
</evidence>
<dbReference type="Proteomes" id="UP000410492">
    <property type="component" value="Unassembled WGS sequence"/>
</dbReference>
<organism evidence="7 8">
    <name type="scientific">Callosobruchus maculatus</name>
    <name type="common">Southern cowpea weevil</name>
    <name type="synonym">Pulse bruchid</name>
    <dbReference type="NCBI Taxonomy" id="64391"/>
    <lineage>
        <taxon>Eukaryota</taxon>
        <taxon>Metazoa</taxon>
        <taxon>Ecdysozoa</taxon>
        <taxon>Arthropoda</taxon>
        <taxon>Hexapoda</taxon>
        <taxon>Insecta</taxon>
        <taxon>Pterygota</taxon>
        <taxon>Neoptera</taxon>
        <taxon>Endopterygota</taxon>
        <taxon>Coleoptera</taxon>
        <taxon>Polyphaga</taxon>
        <taxon>Cucujiformia</taxon>
        <taxon>Chrysomeloidea</taxon>
        <taxon>Chrysomelidae</taxon>
        <taxon>Bruchinae</taxon>
        <taxon>Bruchini</taxon>
        <taxon>Callosobruchus</taxon>
    </lineage>
</organism>
<dbReference type="InterPro" id="IPR038330">
    <property type="entry name" value="TspO/MBR-related_sf"/>
</dbReference>
<evidence type="ECO:0000313" key="8">
    <source>
        <dbReference type="Proteomes" id="UP000410492"/>
    </source>
</evidence>
<dbReference type="OrthoDB" id="8841220at2759"/>
<evidence type="ECO:0000256" key="3">
    <source>
        <dbReference type="ARBA" id="ARBA00022692"/>
    </source>
</evidence>
<comment type="similarity">
    <text evidence="2">Belongs to the TspO/BZRP family.</text>
</comment>
<dbReference type="FunFam" id="1.20.1260.100:FF:000001">
    <property type="entry name" value="translocator protein 2"/>
    <property type="match status" value="1"/>
</dbReference>
<dbReference type="Pfam" id="PF03073">
    <property type="entry name" value="TspO_MBR"/>
    <property type="match status" value="1"/>
</dbReference>
<dbReference type="PANTHER" id="PTHR10057:SF0">
    <property type="entry name" value="TRANSLOCATOR PROTEIN"/>
    <property type="match status" value="1"/>
</dbReference>
<proteinExistence type="inferred from homology"/>
<feature type="transmembrane region" description="Helical" evidence="6">
    <location>
        <begin position="105"/>
        <end position="127"/>
    </location>
</feature>
<dbReference type="Gene3D" id="1.20.1260.100">
    <property type="entry name" value="TspO/MBR protein"/>
    <property type="match status" value="1"/>
</dbReference>
<evidence type="ECO:0000256" key="5">
    <source>
        <dbReference type="ARBA" id="ARBA00023136"/>
    </source>
</evidence>
<feature type="transmembrane region" description="Helical" evidence="6">
    <location>
        <begin position="44"/>
        <end position="66"/>
    </location>
</feature>